<comment type="caution">
    <text evidence="3">The sequence shown here is derived from an EMBL/GenBank/DDBJ whole genome shotgun (WGS) entry which is preliminary data.</text>
</comment>
<proteinExistence type="predicted"/>
<keyword evidence="1 3" id="KW-0413">Isomerase</keyword>
<dbReference type="InterPro" id="IPR024203">
    <property type="entry name" value="Deoxy-glucuronate_isom_IolB"/>
</dbReference>
<dbReference type="InterPro" id="IPR021120">
    <property type="entry name" value="KduI/IolB_isomerase"/>
</dbReference>
<dbReference type="PANTHER" id="PTHR39193">
    <property type="entry name" value="5-DEOXY-GLUCURONATE ISOMERASE"/>
    <property type="match status" value="1"/>
</dbReference>
<dbReference type="Gene3D" id="2.60.120.10">
    <property type="entry name" value="Jelly Rolls"/>
    <property type="match status" value="2"/>
</dbReference>
<dbReference type="PIRSF" id="PIRSF036628">
    <property type="entry name" value="IolB"/>
    <property type="match status" value="1"/>
</dbReference>
<sequence>MSRLLVKPHGESGELHAVTPQSADWHYVGFAVHKLKVGETISEKTADQECCLVLLTGKATIRTSQEVFEQLGSRMSVFEKIPPFSVYVPNEDEFVVTAETDLEIAICKAPGKGSHKARVITPDQVGTEDRGSGAMSRRVHNILPETEPADSLLVVEVYTDGGNWSSYPPHKHDRDNLPAESYLEETYYHKVNPSQGYVMQRVYNDSRTIDEAIAVPNDHVVLVPEGYHPVGVPAGYESYYLNVMAGPTRVWKFHNDPEHEWLFQPVK</sequence>
<accession>A0ABT0XQ99</accession>
<name>A0ABT0XQ99_9BACI</name>
<evidence type="ECO:0000256" key="1">
    <source>
        <dbReference type="ARBA" id="ARBA00023235"/>
    </source>
</evidence>
<evidence type="ECO:0000313" key="3">
    <source>
        <dbReference type="EMBL" id="MCM2677880.1"/>
    </source>
</evidence>
<dbReference type="NCBIfam" id="TIGR04378">
    <property type="entry name" value="myo_inos_iolB"/>
    <property type="match status" value="1"/>
</dbReference>
<gene>
    <name evidence="3" type="primary">iolB</name>
    <name evidence="3" type="ORF">NDM98_22340</name>
</gene>
<evidence type="ECO:0000313" key="4">
    <source>
        <dbReference type="Proteomes" id="UP001203665"/>
    </source>
</evidence>
<dbReference type="EMBL" id="JAMQJY010000007">
    <property type="protein sequence ID" value="MCM2677880.1"/>
    <property type="molecule type" value="Genomic_DNA"/>
</dbReference>
<dbReference type="GO" id="GO:0102482">
    <property type="term" value="F:5-deoxy-D-glucuronate isomerase activity"/>
    <property type="evidence" value="ECO:0007669"/>
    <property type="project" value="UniProtKB-EC"/>
</dbReference>
<evidence type="ECO:0000256" key="2">
    <source>
        <dbReference type="NCBIfam" id="TIGR04378"/>
    </source>
</evidence>
<dbReference type="RefSeq" id="WP_251611680.1">
    <property type="nucleotide sequence ID" value="NZ_JAMQJY010000007.1"/>
</dbReference>
<dbReference type="Pfam" id="PF04962">
    <property type="entry name" value="KduI"/>
    <property type="match status" value="1"/>
</dbReference>
<dbReference type="EC" id="5.3.1.30" evidence="2"/>
<keyword evidence="4" id="KW-1185">Reference proteome</keyword>
<dbReference type="InterPro" id="IPR014710">
    <property type="entry name" value="RmlC-like_jellyroll"/>
</dbReference>
<organism evidence="3 4">
    <name type="scientific">Alkalicoccobacillus plakortidis</name>
    <dbReference type="NCBI Taxonomy" id="444060"/>
    <lineage>
        <taxon>Bacteria</taxon>
        <taxon>Bacillati</taxon>
        <taxon>Bacillota</taxon>
        <taxon>Bacilli</taxon>
        <taxon>Bacillales</taxon>
        <taxon>Bacillaceae</taxon>
        <taxon>Alkalicoccobacillus</taxon>
    </lineage>
</organism>
<reference evidence="3" key="1">
    <citation type="submission" date="2022-06" db="EMBL/GenBank/DDBJ databases">
        <title>Alkalicoccobacillus porphyridii sp. nov., isolated from a marine red alga, Porphyridium purpureum and reclassification of Shouchella plakortidis and Shouchella gibsonii as Alkalicoccobacillus plakortidis comb. nov. and Alkalicoccobacillus gibsonii comb. nov.</title>
        <authorList>
            <person name="Kim K.H."/>
            <person name="Lee J.K."/>
            <person name="Han D.M."/>
            <person name="Baek J.H."/>
            <person name="Jeon C.O."/>
        </authorList>
    </citation>
    <scope>NUCLEOTIDE SEQUENCE</scope>
    <source>
        <strain evidence="3">DSM 19153</strain>
    </source>
</reference>
<dbReference type="PANTHER" id="PTHR39193:SF1">
    <property type="entry name" value="5-DEOXY-GLUCURONATE ISOMERASE"/>
    <property type="match status" value="1"/>
</dbReference>
<dbReference type="InterPro" id="IPR011051">
    <property type="entry name" value="RmlC_Cupin_sf"/>
</dbReference>
<protein>
    <recommendedName>
        <fullName evidence="2">5-deoxy-glucuronate isomerase</fullName>
        <ecNumber evidence="2">5.3.1.30</ecNumber>
    </recommendedName>
</protein>
<dbReference type="SUPFAM" id="SSF51182">
    <property type="entry name" value="RmlC-like cupins"/>
    <property type="match status" value="1"/>
</dbReference>
<dbReference type="Proteomes" id="UP001203665">
    <property type="component" value="Unassembled WGS sequence"/>
</dbReference>